<comment type="subunit">
    <text evidence="13">Component of the periplasmic nitrate reductase NapAB complex composed of NapA and NapB.</text>
</comment>
<keyword evidence="18" id="KW-1185">Reference proteome</keyword>
<evidence type="ECO:0000313" key="17">
    <source>
        <dbReference type="EMBL" id="MBB4014190.1"/>
    </source>
</evidence>
<evidence type="ECO:0000256" key="2">
    <source>
        <dbReference type="ARBA" id="ARBA00004418"/>
    </source>
</evidence>
<evidence type="ECO:0000313" key="18">
    <source>
        <dbReference type="Proteomes" id="UP000561045"/>
    </source>
</evidence>
<dbReference type="SUPFAM" id="SSF48695">
    <property type="entry name" value="Multiheme cytochromes"/>
    <property type="match status" value="1"/>
</dbReference>
<evidence type="ECO:0000256" key="4">
    <source>
        <dbReference type="ARBA" id="ARBA00013773"/>
    </source>
</evidence>
<feature type="binding site" description="axial binding residue" evidence="15">
    <location>
        <position position="130"/>
    </location>
    <ligand>
        <name>heme c</name>
        <dbReference type="ChEBI" id="CHEBI:61717"/>
        <label>2</label>
    </ligand>
    <ligandPart>
        <name>Fe</name>
        <dbReference type="ChEBI" id="CHEBI:18248"/>
    </ligandPart>
</feature>
<feature type="binding site" description="covalent" evidence="14">
    <location>
        <position position="86"/>
    </location>
    <ligand>
        <name>heme c</name>
        <dbReference type="ChEBI" id="CHEBI:61717"/>
        <label>1</label>
    </ligand>
</feature>
<feature type="binding site" description="covalent" evidence="14">
    <location>
        <position position="126"/>
    </location>
    <ligand>
        <name>heme c</name>
        <dbReference type="ChEBI" id="CHEBI:61717"/>
        <label>2</label>
    </ligand>
</feature>
<feature type="chain" id="PRO_5032597170" description="Periplasmic nitrate reductase, electron transfer subunit" evidence="16">
    <location>
        <begin position="21"/>
        <end position="151"/>
    </location>
</feature>
<evidence type="ECO:0000256" key="11">
    <source>
        <dbReference type="ARBA" id="ARBA00023004"/>
    </source>
</evidence>
<evidence type="ECO:0000256" key="16">
    <source>
        <dbReference type="SAM" id="SignalP"/>
    </source>
</evidence>
<evidence type="ECO:0000256" key="7">
    <source>
        <dbReference type="ARBA" id="ARBA00022723"/>
    </source>
</evidence>
<evidence type="ECO:0000256" key="13">
    <source>
        <dbReference type="PIRNR" id="PIRNR006105"/>
    </source>
</evidence>
<dbReference type="EMBL" id="JACIET010000002">
    <property type="protein sequence ID" value="MBB4014190.1"/>
    <property type="molecule type" value="Genomic_DNA"/>
</dbReference>
<evidence type="ECO:0000256" key="9">
    <source>
        <dbReference type="ARBA" id="ARBA00022764"/>
    </source>
</evidence>
<name>A0A840BMH6_9RHOO</name>
<accession>A0A840BMH6</accession>
<dbReference type="PANTHER" id="PTHR38604">
    <property type="entry name" value="PERIPLASMIC NITRATE REDUCTASE, ELECTRON TRANSFER SUBUNIT"/>
    <property type="match status" value="1"/>
</dbReference>
<evidence type="ECO:0000256" key="10">
    <source>
        <dbReference type="ARBA" id="ARBA00022982"/>
    </source>
</evidence>
<comment type="PTM">
    <text evidence="14">Binds 2 heme C groups per subunit.</text>
</comment>
<feature type="binding site" description="axial binding residue" evidence="15">
    <location>
        <position position="72"/>
    </location>
    <ligand>
        <name>heme c</name>
        <dbReference type="ChEBI" id="CHEBI:61717"/>
        <label>1</label>
    </ligand>
    <ligandPart>
        <name>Fe</name>
        <dbReference type="ChEBI" id="CHEBI:18248"/>
    </ligandPart>
</feature>
<evidence type="ECO:0000256" key="12">
    <source>
        <dbReference type="ARBA" id="ARBA00031832"/>
    </source>
</evidence>
<feature type="signal peptide" evidence="16">
    <location>
        <begin position="1"/>
        <end position="20"/>
    </location>
</feature>
<dbReference type="GO" id="GO:0009061">
    <property type="term" value="P:anaerobic respiration"/>
    <property type="evidence" value="ECO:0007669"/>
    <property type="project" value="InterPro"/>
</dbReference>
<dbReference type="RefSeq" id="WP_183636076.1">
    <property type="nucleotide sequence ID" value="NZ_BAABLE010000005.1"/>
</dbReference>
<dbReference type="AlphaFoldDB" id="A0A840BMH6"/>
<dbReference type="InterPro" id="IPR005591">
    <property type="entry name" value="NapB"/>
</dbReference>
<comment type="caution">
    <text evidence="17">The sequence shown here is derived from an EMBL/GenBank/DDBJ whole genome shotgun (WGS) entry which is preliminary data.</text>
</comment>
<keyword evidence="6 14" id="KW-0349">Heme</keyword>
<gene>
    <name evidence="17" type="ORF">GGR36_003536</name>
</gene>
<feature type="binding site" description="covalent" evidence="14">
    <location>
        <position position="89"/>
    </location>
    <ligand>
        <name>heme c</name>
        <dbReference type="ChEBI" id="CHEBI:61717"/>
        <label>1</label>
    </ligand>
</feature>
<evidence type="ECO:0000256" key="15">
    <source>
        <dbReference type="PIRSR" id="PIRSR006105-2"/>
    </source>
</evidence>
<dbReference type="PANTHER" id="PTHR38604:SF1">
    <property type="entry name" value="PERIPLASMIC NITRATE REDUCTASE, ELECTRON TRANSFER SUBUNIT"/>
    <property type="match status" value="1"/>
</dbReference>
<reference evidence="17 18" key="1">
    <citation type="submission" date="2020-08" db="EMBL/GenBank/DDBJ databases">
        <title>Genomic Encyclopedia of Type Strains, Phase IV (KMG-IV): sequencing the most valuable type-strain genomes for metagenomic binning, comparative biology and taxonomic classification.</title>
        <authorList>
            <person name="Goeker M."/>
        </authorList>
    </citation>
    <scope>NUCLEOTIDE SEQUENCE [LARGE SCALE GENOMIC DNA]</scope>
    <source>
        <strain evidence="17 18">DSM 106739</strain>
    </source>
</reference>
<dbReference type="Pfam" id="PF03892">
    <property type="entry name" value="NapB"/>
    <property type="match status" value="1"/>
</dbReference>
<dbReference type="PIRSF" id="PIRSF006105">
    <property type="entry name" value="NapB"/>
    <property type="match status" value="1"/>
</dbReference>
<feature type="binding site" description="covalent" evidence="14">
    <location>
        <position position="129"/>
    </location>
    <ligand>
        <name>heme c</name>
        <dbReference type="ChEBI" id="CHEBI:61717"/>
        <label>2</label>
    </ligand>
</feature>
<dbReference type="GO" id="GO:0046872">
    <property type="term" value="F:metal ion binding"/>
    <property type="evidence" value="ECO:0007669"/>
    <property type="project" value="UniProtKB-KW"/>
</dbReference>
<keyword evidence="9 13" id="KW-0574">Periplasm</keyword>
<proteinExistence type="inferred from homology"/>
<evidence type="ECO:0000256" key="5">
    <source>
        <dbReference type="ARBA" id="ARBA00022448"/>
    </source>
</evidence>
<keyword evidence="7 15" id="KW-0479">Metal-binding</keyword>
<comment type="similarity">
    <text evidence="3 13">Belongs to the NapB family.</text>
</comment>
<comment type="function">
    <text evidence="1">Electron transfer subunit of the periplasmic nitrate reductase complex NapAB. Receives electrons from the membrane-anchored tetraheme c-type NapC protein and transfers these to NapA subunit, thus allowing electron flow between membrane and periplasm. Essential for periplasmic nitrate reduction with nitrate as the terminal electron acceptor.</text>
</comment>
<dbReference type="FunFam" id="1.10.1130.10:FF:000001">
    <property type="entry name" value="Periplasmic nitrate reductase, electron transfer subunit"/>
    <property type="match status" value="1"/>
</dbReference>
<dbReference type="GO" id="GO:0042597">
    <property type="term" value="C:periplasmic space"/>
    <property type="evidence" value="ECO:0007669"/>
    <property type="project" value="UniProtKB-SubCell"/>
</dbReference>
<keyword evidence="11 15" id="KW-0408">Iron</keyword>
<sequence length="151" mass="16636">MTIRKVASLCLALAATLAFALPIQAADTQVAVRSLRGTDVIGPSLEPDVPKVPNDRGALPRDFVQQPPLIPHDIRNYQITKNFNKCLDCHSWSRAQETGATKISVTHFRDRDGHELAGVSTRRYFCVQCHVAQTDARPLVGNTFQKSTGLQ</sequence>
<dbReference type="InterPro" id="IPR036280">
    <property type="entry name" value="Multihaem_cyt_sf"/>
</dbReference>
<feature type="binding site" description="axial binding residue" evidence="15">
    <location>
        <position position="107"/>
    </location>
    <ligand>
        <name>heme c</name>
        <dbReference type="ChEBI" id="CHEBI:61717"/>
        <label>2</label>
    </ligand>
    <ligandPart>
        <name>Fe</name>
        <dbReference type="ChEBI" id="CHEBI:18248"/>
    </ligandPart>
</feature>
<feature type="binding site" description="axial binding residue" evidence="15">
    <location>
        <position position="90"/>
    </location>
    <ligand>
        <name>heme c</name>
        <dbReference type="ChEBI" id="CHEBI:61717"/>
        <label>1</label>
    </ligand>
    <ligandPart>
        <name>Fe</name>
        <dbReference type="ChEBI" id="CHEBI:18248"/>
    </ligandPart>
</feature>
<organism evidence="17 18">
    <name type="scientific">Niveibacterium umoris</name>
    <dbReference type="NCBI Taxonomy" id="1193620"/>
    <lineage>
        <taxon>Bacteria</taxon>
        <taxon>Pseudomonadati</taxon>
        <taxon>Pseudomonadota</taxon>
        <taxon>Betaproteobacteria</taxon>
        <taxon>Rhodocyclales</taxon>
        <taxon>Rhodocyclaceae</taxon>
        <taxon>Niveibacterium</taxon>
    </lineage>
</organism>
<evidence type="ECO:0000256" key="14">
    <source>
        <dbReference type="PIRSR" id="PIRSR006105-1"/>
    </source>
</evidence>
<keyword evidence="5 13" id="KW-0813">Transport</keyword>
<evidence type="ECO:0000256" key="3">
    <source>
        <dbReference type="ARBA" id="ARBA00007368"/>
    </source>
</evidence>
<comment type="subcellular location">
    <subcellularLocation>
        <location evidence="2 13">Periplasm</location>
    </subcellularLocation>
</comment>
<keyword evidence="10 13" id="KW-0249">Electron transport</keyword>
<keyword evidence="8 16" id="KW-0732">Signal</keyword>
<protein>
    <recommendedName>
        <fullName evidence="4 13">Periplasmic nitrate reductase, electron transfer subunit</fullName>
    </recommendedName>
    <alternativeName>
        <fullName evidence="12 13">Diheme cytochrome c NapB</fullName>
    </alternativeName>
</protein>
<evidence type="ECO:0000256" key="8">
    <source>
        <dbReference type="ARBA" id="ARBA00022729"/>
    </source>
</evidence>
<evidence type="ECO:0000256" key="1">
    <source>
        <dbReference type="ARBA" id="ARBA00002599"/>
    </source>
</evidence>
<dbReference type="Gene3D" id="1.10.1130.10">
    <property type="entry name" value="Flavocytochrome C3, Chain A"/>
    <property type="match status" value="1"/>
</dbReference>
<dbReference type="Proteomes" id="UP000561045">
    <property type="component" value="Unassembled WGS sequence"/>
</dbReference>
<evidence type="ECO:0000256" key="6">
    <source>
        <dbReference type="ARBA" id="ARBA00022617"/>
    </source>
</evidence>